<protein>
    <recommendedName>
        <fullName evidence="1">Nudix hydrolase domain-containing protein</fullName>
    </recommendedName>
</protein>
<dbReference type="PROSITE" id="PS51462">
    <property type="entry name" value="NUDIX"/>
    <property type="match status" value="1"/>
</dbReference>
<feature type="domain" description="Nudix hydrolase" evidence="1">
    <location>
        <begin position="16"/>
        <end position="158"/>
    </location>
</feature>
<dbReference type="PANTHER" id="PTHR43736">
    <property type="entry name" value="ADP-RIBOSE PYROPHOSPHATASE"/>
    <property type="match status" value="1"/>
</dbReference>
<evidence type="ECO:0000313" key="3">
    <source>
        <dbReference type="Proteomes" id="UP000178348"/>
    </source>
</evidence>
<dbReference type="EMBL" id="MHLB01000031">
    <property type="protein sequence ID" value="OGZ01788.1"/>
    <property type="molecule type" value="Genomic_DNA"/>
</dbReference>
<dbReference type="AlphaFoldDB" id="A0A1G2CMW4"/>
<dbReference type="PANTHER" id="PTHR43736:SF1">
    <property type="entry name" value="DIHYDRONEOPTERIN TRIPHOSPHATE DIPHOSPHATASE"/>
    <property type="match status" value="1"/>
</dbReference>
<organism evidence="2 3">
    <name type="scientific">Candidatus Liptonbacteria bacterium RIFCSPLOWO2_01_FULL_53_13</name>
    <dbReference type="NCBI Taxonomy" id="1798651"/>
    <lineage>
        <taxon>Bacteria</taxon>
        <taxon>Candidatus Liptoniibacteriota</taxon>
    </lineage>
</organism>
<accession>A0A1G2CMW4</accession>
<dbReference type="InterPro" id="IPR000086">
    <property type="entry name" value="NUDIX_hydrolase_dom"/>
</dbReference>
<evidence type="ECO:0000313" key="2">
    <source>
        <dbReference type="EMBL" id="OGZ01788.1"/>
    </source>
</evidence>
<evidence type="ECO:0000259" key="1">
    <source>
        <dbReference type="PROSITE" id="PS51462"/>
    </source>
</evidence>
<sequence>MSRSGKKICHIPEAFYKNICAAIPIFCVDIVAEDSYGRFILVRRKNNPARGAWWVPGGRVHKNERVAHAAVRKLKEETGLKGTFKRILGFYEFFSKKGPYKGIDVHTPIAVCLVQVHGALRIRLDEQSEGFRWVTKPGQGMHPDLRRMTLLRGRQAKNA</sequence>
<dbReference type="Pfam" id="PF00293">
    <property type="entry name" value="NUDIX"/>
    <property type="match status" value="1"/>
</dbReference>
<gene>
    <name evidence="2" type="ORF">A2946_03990</name>
</gene>
<reference evidence="2 3" key="1">
    <citation type="journal article" date="2016" name="Nat. Commun.">
        <title>Thousands of microbial genomes shed light on interconnected biogeochemical processes in an aquifer system.</title>
        <authorList>
            <person name="Anantharaman K."/>
            <person name="Brown C.T."/>
            <person name="Hug L.A."/>
            <person name="Sharon I."/>
            <person name="Castelle C.J."/>
            <person name="Probst A.J."/>
            <person name="Thomas B.C."/>
            <person name="Singh A."/>
            <person name="Wilkins M.J."/>
            <person name="Karaoz U."/>
            <person name="Brodie E.L."/>
            <person name="Williams K.H."/>
            <person name="Hubbard S.S."/>
            <person name="Banfield J.F."/>
        </authorList>
    </citation>
    <scope>NUCLEOTIDE SEQUENCE [LARGE SCALE GENOMIC DNA]</scope>
</reference>
<proteinExistence type="predicted"/>
<name>A0A1G2CMW4_9BACT</name>
<dbReference type="Proteomes" id="UP000178348">
    <property type="component" value="Unassembled WGS sequence"/>
</dbReference>
<comment type="caution">
    <text evidence="2">The sequence shown here is derived from an EMBL/GenBank/DDBJ whole genome shotgun (WGS) entry which is preliminary data.</text>
</comment>
<dbReference type="Gene3D" id="3.90.79.10">
    <property type="entry name" value="Nucleoside Triphosphate Pyrophosphohydrolase"/>
    <property type="match status" value="1"/>
</dbReference>
<dbReference type="InterPro" id="IPR015797">
    <property type="entry name" value="NUDIX_hydrolase-like_dom_sf"/>
</dbReference>
<dbReference type="SUPFAM" id="SSF55811">
    <property type="entry name" value="Nudix"/>
    <property type="match status" value="1"/>
</dbReference>